<dbReference type="STRING" id="1499967.U27_01202"/>
<dbReference type="eggNOG" id="COG3181">
    <property type="taxonomic scope" value="Bacteria"/>
</dbReference>
<dbReference type="PANTHER" id="PTHR42928">
    <property type="entry name" value="TRICARBOXYLATE-BINDING PROTEIN"/>
    <property type="match status" value="1"/>
</dbReference>
<dbReference type="Gene3D" id="3.40.190.10">
    <property type="entry name" value="Periplasmic binding protein-like II"/>
    <property type="match status" value="1"/>
</dbReference>
<dbReference type="Proteomes" id="UP000030661">
    <property type="component" value="Unassembled WGS sequence"/>
</dbReference>
<evidence type="ECO:0000313" key="3">
    <source>
        <dbReference type="Proteomes" id="UP000030661"/>
    </source>
</evidence>
<dbReference type="AlphaFoldDB" id="A0A081C9P7"/>
<dbReference type="PIRSF" id="PIRSF017082">
    <property type="entry name" value="YflP"/>
    <property type="match status" value="1"/>
</dbReference>
<dbReference type="InterPro" id="IPR005064">
    <property type="entry name" value="BUG"/>
</dbReference>
<dbReference type="HOGENOM" id="CLU_045683_1_2_0"/>
<dbReference type="InterPro" id="IPR042100">
    <property type="entry name" value="Bug_dom1"/>
</dbReference>
<dbReference type="SUPFAM" id="SSF53850">
    <property type="entry name" value="Periplasmic binding protein-like II"/>
    <property type="match status" value="1"/>
</dbReference>
<comment type="similarity">
    <text evidence="1">Belongs to the UPF0065 (bug) family.</text>
</comment>
<accession>A0A081C9P7</accession>
<organism evidence="2">
    <name type="scientific">Vecturithrix granuli</name>
    <dbReference type="NCBI Taxonomy" id="1499967"/>
    <lineage>
        <taxon>Bacteria</taxon>
        <taxon>Candidatus Moduliflexota</taxon>
        <taxon>Candidatus Vecturitrichia</taxon>
        <taxon>Candidatus Vecturitrichales</taxon>
        <taxon>Candidatus Vecturitrichaceae</taxon>
        <taxon>Candidatus Vecturithrix</taxon>
    </lineage>
</organism>
<evidence type="ECO:0008006" key="4">
    <source>
        <dbReference type="Google" id="ProtNLM"/>
    </source>
</evidence>
<dbReference type="PANTHER" id="PTHR42928:SF5">
    <property type="entry name" value="BLR1237 PROTEIN"/>
    <property type="match status" value="1"/>
</dbReference>
<proteinExistence type="inferred from homology"/>
<reference evidence="2" key="1">
    <citation type="journal article" date="2015" name="PeerJ">
        <title>First genomic representation of candidate bacterial phylum KSB3 points to enhanced environmental sensing as a trigger of wastewater bulking.</title>
        <authorList>
            <person name="Sekiguchi Y."/>
            <person name="Ohashi A."/>
            <person name="Parks D.H."/>
            <person name="Yamauchi T."/>
            <person name="Tyson G.W."/>
            <person name="Hugenholtz P."/>
        </authorList>
    </citation>
    <scope>NUCLEOTIDE SEQUENCE [LARGE SCALE GENOMIC DNA]</scope>
</reference>
<evidence type="ECO:0000256" key="1">
    <source>
        <dbReference type="ARBA" id="ARBA00006987"/>
    </source>
</evidence>
<dbReference type="EMBL" id="DF820478">
    <property type="protein sequence ID" value="GAK61302.1"/>
    <property type="molecule type" value="Genomic_DNA"/>
</dbReference>
<gene>
    <name evidence="2" type="ORF">U27_01202</name>
</gene>
<dbReference type="Gene3D" id="3.40.190.150">
    <property type="entry name" value="Bordetella uptake gene, domain 1"/>
    <property type="match status" value="1"/>
</dbReference>
<dbReference type="Pfam" id="PF03401">
    <property type="entry name" value="TctC"/>
    <property type="match status" value="1"/>
</dbReference>
<sequence>MKHVRLITVMIVLSLVVLAGALLQEAAAQWKPEKPINLIVPWGAGGSTDRSARINASIIEEALGQKIVIVNQPGASGSVGTKSCLDAERDGYTWTAGAAKDLGNYKIQGLLDTVIQDWHLFLNVAMPQVVSVNADAPYQTFDELLAAFKEKPGQIAVATAGINSAGHTAIEQIKKYAGIEYKHVTYDGGNPAVIAVVSGEAEVVPQLSVEEVDMLRAGKLRALAVLTSEPLEIEGYGTIPPITQWLPDFKTAPIYFGIFIPKGVPDDVISSLGKIWEDVVKPSPELKKFALENAVVADPAWGEEAQEKAFPMIQLDAWLKYDAGQAKISPEEVGIPRPE</sequence>
<protein>
    <recommendedName>
        <fullName evidence="4">Tripartite tricarboxylate transporter substrate binding protein</fullName>
    </recommendedName>
</protein>
<dbReference type="CDD" id="cd07012">
    <property type="entry name" value="PBP2_Bug_TTT"/>
    <property type="match status" value="1"/>
</dbReference>
<evidence type="ECO:0000313" key="2">
    <source>
        <dbReference type="EMBL" id="GAK61302.1"/>
    </source>
</evidence>
<keyword evidence="3" id="KW-1185">Reference proteome</keyword>
<name>A0A081C9P7_VECG1</name>